<gene>
    <name evidence="1" type="ORF">Pmani_027996</name>
</gene>
<keyword evidence="2" id="KW-1185">Reference proteome</keyword>
<proteinExistence type="predicted"/>
<sequence length="179" mass="20809">MDGVSPRYLPPTWETPFTLFGVKTSGDAFLAFSHPKKHCHFVLCLRDSRFDSDTHLDTSGLHDNKSIVSVENIELTNTEYSWFVVFKKERTLAVYRSGKLDPFLLYQASDKTRVMWGLVERRELQQTLDYASAIENNKKSKVARRAAKEIVSTIKPLRVLLKFYNHNDPSRRKQWPSRT</sequence>
<comment type="caution">
    <text evidence="1">The sequence shown here is derived from an EMBL/GenBank/DDBJ whole genome shotgun (WGS) entry which is preliminary data.</text>
</comment>
<evidence type="ECO:0000313" key="1">
    <source>
        <dbReference type="EMBL" id="KAK4299744.1"/>
    </source>
</evidence>
<dbReference type="EMBL" id="JAWZYT010003178">
    <property type="protein sequence ID" value="KAK4299744.1"/>
    <property type="molecule type" value="Genomic_DNA"/>
</dbReference>
<name>A0AAE1P2D1_9EUCA</name>
<protein>
    <submittedName>
        <fullName evidence="1">Uncharacterized protein</fullName>
    </submittedName>
</protein>
<evidence type="ECO:0000313" key="2">
    <source>
        <dbReference type="Proteomes" id="UP001292094"/>
    </source>
</evidence>
<dbReference type="Proteomes" id="UP001292094">
    <property type="component" value="Unassembled WGS sequence"/>
</dbReference>
<accession>A0AAE1P2D1</accession>
<organism evidence="1 2">
    <name type="scientific">Petrolisthes manimaculis</name>
    <dbReference type="NCBI Taxonomy" id="1843537"/>
    <lineage>
        <taxon>Eukaryota</taxon>
        <taxon>Metazoa</taxon>
        <taxon>Ecdysozoa</taxon>
        <taxon>Arthropoda</taxon>
        <taxon>Crustacea</taxon>
        <taxon>Multicrustacea</taxon>
        <taxon>Malacostraca</taxon>
        <taxon>Eumalacostraca</taxon>
        <taxon>Eucarida</taxon>
        <taxon>Decapoda</taxon>
        <taxon>Pleocyemata</taxon>
        <taxon>Anomura</taxon>
        <taxon>Galatheoidea</taxon>
        <taxon>Porcellanidae</taxon>
        <taxon>Petrolisthes</taxon>
    </lineage>
</organism>
<dbReference type="AlphaFoldDB" id="A0AAE1P2D1"/>
<reference evidence="1" key="1">
    <citation type="submission" date="2023-11" db="EMBL/GenBank/DDBJ databases">
        <title>Genome assemblies of two species of porcelain crab, Petrolisthes cinctipes and Petrolisthes manimaculis (Anomura: Porcellanidae).</title>
        <authorList>
            <person name="Angst P."/>
        </authorList>
    </citation>
    <scope>NUCLEOTIDE SEQUENCE</scope>
    <source>
        <strain evidence="1">PB745_02</strain>
        <tissue evidence="1">Gill</tissue>
    </source>
</reference>